<evidence type="ECO:0000256" key="8">
    <source>
        <dbReference type="ARBA" id="ARBA00023065"/>
    </source>
</evidence>
<proteinExistence type="inferred from homology"/>
<evidence type="ECO:0000256" key="10">
    <source>
        <dbReference type="ARBA" id="ARBA00023136"/>
    </source>
</evidence>
<keyword evidence="5 12" id="KW-0812">Transmembrane</keyword>
<keyword evidence="4 12" id="KW-0138">CF(0)</keyword>
<evidence type="ECO:0000313" key="14">
    <source>
        <dbReference type="EMBL" id="AAM70735.1"/>
    </source>
</evidence>
<dbReference type="EMBL" id="AF447343">
    <property type="protein sequence ID" value="AAM70735.1"/>
    <property type="molecule type" value="Genomic_DNA"/>
</dbReference>
<geneLocation type="mitochondrion" evidence="14"/>
<evidence type="ECO:0000256" key="4">
    <source>
        <dbReference type="ARBA" id="ARBA00022547"/>
    </source>
</evidence>
<keyword evidence="8 12" id="KW-0406">Ion transport</keyword>
<name>Q8M2K7_9PASE</name>
<dbReference type="InterPro" id="IPR050635">
    <property type="entry name" value="ATPase_protein_8"/>
</dbReference>
<evidence type="ECO:0000256" key="9">
    <source>
        <dbReference type="ARBA" id="ARBA00023128"/>
    </source>
</evidence>
<protein>
    <recommendedName>
        <fullName evidence="12">ATP synthase complex subunit 8</fullName>
    </recommendedName>
</protein>
<evidence type="ECO:0000256" key="12">
    <source>
        <dbReference type="RuleBase" id="RU003661"/>
    </source>
</evidence>
<keyword evidence="9 12" id="KW-0496">Mitochondrion</keyword>
<keyword evidence="11" id="KW-0066">ATP synthesis</keyword>
<evidence type="ECO:0000256" key="3">
    <source>
        <dbReference type="ARBA" id="ARBA00022448"/>
    </source>
</evidence>
<evidence type="ECO:0000256" key="5">
    <source>
        <dbReference type="ARBA" id="ARBA00022692"/>
    </source>
</evidence>
<feature type="transmembrane region" description="Helical" evidence="13">
    <location>
        <begin position="6"/>
        <end position="24"/>
    </location>
</feature>
<dbReference type="GO" id="GO:0031966">
    <property type="term" value="C:mitochondrial membrane"/>
    <property type="evidence" value="ECO:0007669"/>
    <property type="project" value="UniProtKB-SubCell"/>
</dbReference>
<dbReference type="GO" id="GO:0015986">
    <property type="term" value="P:proton motive force-driven ATP synthesis"/>
    <property type="evidence" value="ECO:0007669"/>
    <property type="project" value="InterPro"/>
</dbReference>
<keyword evidence="7 13" id="KW-1133">Transmembrane helix</keyword>
<keyword evidence="3 12" id="KW-0813">Transport</keyword>
<dbReference type="InterPro" id="IPR001421">
    <property type="entry name" value="ATP8_metazoa"/>
</dbReference>
<dbReference type="GO" id="GO:0045259">
    <property type="term" value="C:proton-transporting ATP synthase complex"/>
    <property type="evidence" value="ECO:0007669"/>
    <property type="project" value="UniProtKB-KW"/>
</dbReference>
<comment type="similarity">
    <text evidence="2 12">Belongs to the ATPase protein 8 family.</text>
</comment>
<evidence type="ECO:0000256" key="7">
    <source>
        <dbReference type="ARBA" id="ARBA00022989"/>
    </source>
</evidence>
<dbReference type="Pfam" id="PF00895">
    <property type="entry name" value="ATP-synt_8"/>
    <property type="match status" value="1"/>
</dbReference>
<evidence type="ECO:0000256" key="6">
    <source>
        <dbReference type="ARBA" id="ARBA00022781"/>
    </source>
</evidence>
<evidence type="ECO:0000256" key="1">
    <source>
        <dbReference type="ARBA" id="ARBA00004304"/>
    </source>
</evidence>
<keyword evidence="10 13" id="KW-0472">Membrane</keyword>
<evidence type="ECO:0000256" key="2">
    <source>
        <dbReference type="ARBA" id="ARBA00008892"/>
    </source>
</evidence>
<dbReference type="PANTHER" id="PTHR39937">
    <property type="entry name" value="ATP SYNTHASE PROTEIN 8"/>
    <property type="match status" value="1"/>
</dbReference>
<comment type="subcellular location">
    <subcellularLocation>
        <location evidence="1 12">Mitochondrion membrane</location>
        <topology evidence="1 12">Single-pass membrane protein</topology>
    </subcellularLocation>
</comment>
<evidence type="ECO:0000256" key="11">
    <source>
        <dbReference type="ARBA" id="ARBA00023310"/>
    </source>
</evidence>
<dbReference type="AlphaFoldDB" id="Q8M2K7"/>
<dbReference type="PANTHER" id="PTHR39937:SF1">
    <property type="entry name" value="ATP SYNTHASE PROTEIN 8"/>
    <property type="match status" value="1"/>
</dbReference>
<keyword evidence="6 12" id="KW-0375">Hydrogen ion transport</keyword>
<dbReference type="GO" id="GO:0015078">
    <property type="term" value="F:proton transmembrane transporter activity"/>
    <property type="evidence" value="ECO:0007669"/>
    <property type="project" value="InterPro"/>
</dbReference>
<sequence length="55" mass="6372">MPQLNPNPWLFIMISSWLTFSLLIQPKILSFITMNPPANKALTTPSTTPWTWPWT</sequence>
<organism evidence="14">
    <name type="scientific">Chalcomitra senegalensis</name>
    <dbReference type="NCBI Taxonomy" id="670927"/>
    <lineage>
        <taxon>Eukaryota</taxon>
        <taxon>Metazoa</taxon>
        <taxon>Chordata</taxon>
        <taxon>Craniata</taxon>
        <taxon>Vertebrata</taxon>
        <taxon>Euteleostomi</taxon>
        <taxon>Archelosauria</taxon>
        <taxon>Archosauria</taxon>
        <taxon>Dinosauria</taxon>
        <taxon>Saurischia</taxon>
        <taxon>Theropoda</taxon>
        <taxon>Coelurosauria</taxon>
        <taxon>Aves</taxon>
        <taxon>Neognathae</taxon>
        <taxon>Neoaves</taxon>
        <taxon>Telluraves</taxon>
        <taxon>Australaves</taxon>
        <taxon>Passeriformes</taxon>
        <taxon>Passeroidea</taxon>
        <taxon>Nectariniidae</taxon>
        <taxon>Chalcomitra</taxon>
    </lineage>
</organism>
<accession>Q8M2K7</accession>
<reference evidence="14" key="1">
    <citation type="journal article" date="2002" name="Mol. Phylogenet. Evol.">
        <title>Molecular phylogenetic analysis of Fringillidae, "New World nine-primaried oscines" (Aves: Passeriformes).</title>
        <authorList>
            <person name="Yuri T."/>
            <person name="Mindell D.P."/>
        </authorList>
    </citation>
    <scope>NUCLEOTIDE SEQUENCE</scope>
</reference>
<evidence type="ECO:0000256" key="13">
    <source>
        <dbReference type="SAM" id="Phobius"/>
    </source>
</evidence>